<organism evidence="3 4">
    <name type="scientific">Laodelphax striatellus</name>
    <name type="common">Small brown planthopper</name>
    <name type="synonym">Delphax striatella</name>
    <dbReference type="NCBI Taxonomy" id="195883"/>
    <lineage>
        <taxon>Eukaryota</taxon>
        <taxon>Metazoa</taxon>
        <taxon>Ecdysozoa</taxon>
        <taxon>Arthropoda</taxon>
        <taxon>Hexapoda</taxon>
        <taxon>Insecta</taxon>
        <taxon>Pterygota</taxon>
        <taxon>Neoptera</taxon>
        <taxon>Paraneoptera</taxon>
        <taxon>Hemiptera</taxon>
        <taxon>Auchenorrhyncha</taxon>
        <taxon>Fulgoroidea</taxon>
        <taxon>Delphacidae</taxon>
        <taxon>Criomorphinae</taxon>
        <taxon>Laodelphax</taxon>
    </lineage>
</organism>
<dbReference type="Pfam" id="PF06464">
    <property type="entry name" value="DMAP_binding"/>
    <property type="match status" value="1"/>
</dbReference>
<feature type="compositionally biased region" description="Gly residues" evidence="1">
    <location>
        <begin position="95"/>
        <end position="104"/>
    </location>
</feature>
<dbReference type="EMBL" id="QKKF02002949">
    <property type="protein sequence ID" value="RZF47902.1"/>
    <property type="molecule type" value="Genomic_DNA"/>
</dbReference>
<dbReference type="InParanoid" id="A0A482XPS7"/>
<feature type="compositionally biased region" description="Basic residues" evidence="1">
    <location>
        <begin position="110"/>
        <end position="119"/>
    </location>
</feature>
<feature type="compositionally biased region" description="Gly residues" evidence="1">
    <location>
        <begin position="77"/>
        <end position="86"/>
    </location>
</feature>
<evidence type="ECO:0000256" key="1">
    <source>
        <dbReference type="SAM" id="MobiDB-lite"/>
    </source>
</evidence>
<dbReference type="SMART" id="SM01137">
    <property type="entry name" value="DMAP_binding"/>
    <property type="match status" value="1"/>
</dbReference>
<evidence type="ECO:0000313" key="3">
    <source>
        <dbReference type="EMBL" id="RZF47902.1"/>
    </source>
</evidence>
<evidence type="ECO:0000313" key="4">
    <source>
        <dbReference type="Proteomes" id="UP000291343"/>
    </source>
</evidence>
<feature type="domain" description="DMAP1-binding" evidence="2">
    <location>
        <begin position="3"/>
        <end position="160"/>
    </location>
</feature>
<dbReference type="AlphaFoldDB" id="A0A482XPS7"/>
<name>A0A482XPS7_LAOST</name>
<dbReference type="OrthoDB" id="8197259at2759"/>
<accession>A0A482XPS7</accession>
<feature type="compositionally biased region" description="Basic residues" evidence="1">
    <location>
        <begin position="59"/>
        <end position="68"/>
    </location>
</feature>
<protein>
    <recommendedName>
        <fullName evidence="2">DMAP1-binding domain-containing protein</fullName>
    </recommendedName>
</protein>
<feature type="region of interest" description="Disordered" evidence="1">
    <location>
        <begin position="36"/>
        <end position="124"/>
    </location>
</feature>
<evidence type="ECO:0000259" key="2">
    <source>
        <dbReference type="PROSITE" id="PS51912"/>
    </source>
</evidence>
<dbReference type="Proteomes" id="UP000291343">
    <property type="component" value="Unassembled WGS sequence"/>
</dbReference>
<dbReference type="InterPro" id="IPR010506">
    <property type="entry name" value="DMAP1-bd"/>
</dbReference>
<sequence length="199" mass="22046">MDDESLVDLEELYVWLQQFEDPTIGDITQKGYEKKRARLLAPYAPKQPQAGGSSSRQQPRQRRTQRRLTHNEKRYHSGGGSGSVGGGRHHHQLPPGGGTSGGGSSSPATRARRRGNRRLTRTETRYHSEVRQEAVQQALAAMQNRPKPSLPMPSKRTSVMARTHQCQTKTSTVCACLALFSLPMKQLGINESPHTKPVA</sequence>
<proteinExistence type="predicted"/>
<comment type="caution">
    <text evidence="3">The sequence shown here is derived from an EMBL/GenBank/DDBJ whole genome shotgun (WGS) entry which is preliminary data.</text>
</comment>
<reference evidence="3 4" key="1">
    <citation type="journal article" date="2017" name="Gigascience">
        <title>Genome sequence of the small brown planthopper, Laodelphax striatellus.</title>
        <authorList>
            <person name="Zhu J."/>
            <person name="Jiang F."/>
            <person name="Wang X."/>
            <person name="Yang P."/>
            <person name="Bao Y."/>
            <person name="Zhao W."/>
            <person name="Wang W."/>
            <person name="Lu H."/>
            <person name="Wang Q."/>
            <person name="Cui N."/>
            <person name="Li J."/>
            <person name="Chen X."/>
            <person name="Luo L."/>
            <person name="Yu J."/>
            <person name="Kang L."/>
            <person name="Cui F."/>
        </authorList>
    </citation>
    <scope>NUCLEOTIDE SEQUENCE [LARGE SCALE GENOMIC DNA]</scope>
    <source>
        <strain evidence="3">Lst14</strain>
    </source>
</reference>
<feature type="compositionally biased region" description="Low complexity" evidence="1">
    <location>
        <begin position="47"/>
        <end position="58"/>
    </location>
</feature>
<gene>
    <name evidence="3" type="ORF">LSTR_LSTR013676</name>
</gene>
<keyword evidence="4" id="KW-1185">Reference proteome</keyword>
<dbReference type="PROSITE" id="PS51912">
    <property type="entry name" value="DMAP1_BIND"/>
    <property type="match status" value="1"/>
</dbReference>
<dbReference type="STRING" id="195883.A0A482XPS7"/>